<name>A0A0A8Z613_ARUDO</name>
<evidence type="ECO:0000313" key="1">
    <source>
        <dbReference type="EMBL" id="JAD34859.1"/>
    </source>
</evidence>
<protein>
    <submittedName>
        <fullName evidence="1">Uncharacterized protein</fullName>
    </submittedName>
</protein>
<reference evidence="1" key="1">
    <citation type="submission" date="2014-09" db="EMBL/GenBank/DDBJ databases">
        <authorList>
            <person name="Magalhaes I.L.F."/>
            <person name="Oliveira U."/>
            <person name="Santos F.R."/>
            <person name="Vidigal T.H.D.A."/>
            <person name="Brescovit A.D."/>
            <person name="Santos A.J."/>
        </authorList>
    </citation>
    <scope>NUCLEOTIDE SEQUENCE</scope>
    <source>
        <tissue evidence="1">Shoot tissue taken approximately 20 cm above the soil surface</tissue>
    </source>
</reference>
<organism evidence="1">
    <name type="scientific">Arundo donax</name>
    <name type="common">Giant reed</name>
    <name type="synonym">Donax arundinaceus</name>
    <dbReference type="NCBI Taxonomy" id="35708"/>
    <lineage>
        <taxon>Eukaryota</taxon>
        <taxon>Viridiplantae</taxon>
        <taxon>Streptophyta</taxon>
        <taxon>Embryophyta</taxon>
        <taxon>Tracheophyta</taxon>
        <taxon>Spermatophyta</taxon>
        <taxon>Magnoliopsida</taxon>
        <taxon>Liliopsida</taxon>
        <taxon>Poales</taxon>
        <taxon>Poaceae</taxon>
        <taxon>PACMAD clade</taxon>
        <taxon>Arundinoideae</taxon>
        <taxon>Arundineae</taxon>
        <taxon>Arundo</taxon>
    </lineage>
</organism>
<dbReference type="AlphaFoldDB" id="A0A0A8Z613"/>
<accession>A0A0A8Z613</accession>
<proteinExistence type="predicted"/>
<sequence>MCMIVFWLDSSLAQLMMTVVVIIQKLLEIFT</sequence>
<reference evidence="1" key="2">
    <citation type="journal article" date="2015" name="Data Brief">
        <title>Shoot transcriptome of the giant reed, Arundo donax.</title>
        <authorList>
            <person name="Barrero R.A."/>
            <person name="Guerrero F.D."/>
            <person name="Moolhuijzen P."/>
            <person name="Goolsby J.A."/>
            <person name="Tidwell J."/>
            <person name="Bellgard S.E."/>
            <person name="Bellgard M.I."/>
        </authorList>
    </citation>
    <scope>NUCLEOTIDE SEQUENCE</scope>
    <source>
        <tissue evidence="1">Shoot tissue taken approximately 20 cm above the soil surface</tissue>
    </source>
</reference>
<dbReference type="EMBL" id="GBRH01263036">
    <property type="protein sequence ID" value="JAD34859.1"/>
    <property type="molecule type" value="Transcribed_RNA"/>
</dbReference>